<evidence type="ECO:0000256" key="3">
    <source>
        <dbReference type="SAM" id="Coils"/>
    </source>
</evidence>
<name>A0A1I2AAT7_9FIRM</name>
<dbReference type="STRING" id="1123323.SAMN05216245_105119"/>
<dbReference type="GO" id="GO:0016757">
    <property type="term" value="F:glycosyltransferase activity"/>
    <property type="evidence" value="ECO:0007669"/>
    <property type="project" value="UniProtKB-KW"/>
</dbReference>
<organism evidence="5 6">
    <name type="scientific">Succiniclasticum ruminis DSM 9236</name>
    <dbReference type="NCBI Taxonomy" id="1123323"/>
    <lineage>
        <taxon>Bacteria</taxon>
        <taxon>Bacillati</taxon>
        <taxon>Bacillota</taxon>
        <taxon>Negativicutes</taxon>
        <taxon>Acidaminococcales</taxon>
        <taxon>Acidaminococcaceae</taxon>
        <taxon>Succiniclasticum</taxon>
    </lineage>
</organism>
<feature type="coiled-coil region" evidence="3">
    <location>
        <begin position="348"/>
        <end position="424"/>
    </location>
</feature>
<dbReference type="EMBL" id="FONL01000005">
    <property type="protein sequence ID" value="SFE41154.1"/>
    <property type="molecule type" value="Genomic_DNA"/>
</dbReference>
<dbReference type="InterPro" id="IPR001173">
    <property type="entry name" value="Glyco_trans_2-like"/>
</dbReference>
<reference evidence="5 6" key="1">
    <citation type="submission" date="2016-10" db="EMBL/GenBank/DDBJ databases">
        <authorList>
            <person name="de Groot N.N."/>
        </authorList>
    </citation>
    <scope>NUCLEOTIDE SEQUENCE [LARGE SCALE GENOMIC DNA]</scope>
    <source>
        <strain evidence="5 6">DSM 9236</strain>
    </source>
</reference>
<feature type="domain" description="Glycosyltransferase 2-like" evidence="4">
    <location>
        <begin position="7"/>
        <end position="129"/>
    </location>
</feature>
<keyword evidence="3" id="KW-0175">Coiled coil</keyword>
<evidence type="ECO:0000256" key="2">
    <source>
        <dbReference type="ARBA" id="ARBA00022679"/>
    </source>
</evidence>
<dbReference type="SUPFAM" id="SSF53448">
    <property type="entry name" value="Nucleotide-diphospho-sugar transferases"/>
    <property type="match status" value="1"/>
</dbReference>
<keyword evidence="6" id="KW-1185">Reference proteome</keyword>
<dbReference type="PANTHER" id="PTHR22916:SF51">
    <property type="entry name" value="GLYCOSYLTRANSFERASE EPSH-RELATED"/>
    <property type="match status" value="1"/>
</dbReference>
<evidence type="ECO:0000313" key="5">
    <source>
        <dbReference type="EMBL" id="SFE41154.1"/>
    </source>
</evidence>
<protein>
    <submittedName>
        <fullName evidence="5">Glycosyltransferase involved in cell wall bisynthesis</fullName>
    </submittedName>
</protein>
<evidence type="ECO:0000259" key="4">
    <source>
        <dbReference type="Pfam" id="PF00535"/>
    </source>
</evidence>
<keyword evidence="2 5" id="KW-0808">Transferase</keyword>
<sequence>MGIPKVSVIIPVYNAQNYLSECIDSVLRQTMQDFEVICIDDGSSDDSYSILKKYAETEERVVLFSQTNQGVSTARNVGIDKARSEYIYFLDSDDYIEPNMLEIAYKEMESKSLDILYFETFAFGEEGIPQNIVDDKNKYYAVKFDYNAVYGGKELLCKMRVNYDYSCSVWKQMIRKSFLFESQVRFYQGIIHEDELYTLQTMLLARRVEFIHRVLHHRRLRANSIMTRSIGFDSVFGYFVCLKEAYRFLLQNECTENELSSLLSLLRSFSVNARNQYGRLSEQEQKKRNMLSENDKFLFNLAIADSLDLIKQRDKVTGEKQNLVRDRDAIAKKLIEKENSFVMIEQAKADVARKLAETEQKTVKAEQEKADVVKKLAETEQKAVKAEQAKADVARKLAEAEQKAEKVEQEKADIAKKLTETEQKAVKA</sequence>
<dbReference type="CDD" id="cd00761">
    <property type="entry name" value="Glyco_tranf_GTA_type"/>
    <property type="match status" value="1"/>
</dbReference>
<dbReference type="Pfam" id="PF00535">
    <property type="entry name" value="Glycos_transf_2"/>
    <property type="match status" value="1"/>
</dbReference>
<dbReference type="OrthoDB" id="396512at2"/>
<dbReference type="RefSeq" id="WP_093913297.1">
    <property type="nucleotide sequence ID" value="NZ_FONL01000005.1"/>
</dbReference>
<dbReference type="InterPro" id="IPR029044">
    <property type="entry name" value="Nucleotide-diphossugar_trans"/>
</dbReference>
<gene>
    <name evidence="5" type="ORF">SAMN05216245_105119</name>
</gene>
<accession>A0A1I2AAT7</accession>
<evidence type="ECO:0000313" key="6">
    <source>
        <dbReference type="Proteomes" id="UP000198896"/>
    </source>
</evidence>
<keyword evidence="1" id="KW-0328">Glycosyltransferase</keyword>
<evidence type="ECO:0000256" key="1">
    <source>
        <dbReference type="ARBA" id="ARBA00022676"/>
    </source>
</evidence>
<dbReference type="Gene3D" id="3.90.550.10">
    <property type="entry name" value="Spore Coat Polysaccharide Biosynthesis Protein SpsA, Chain A"/>
    <property type="match status" value="1"/>
</dbReference>
<dbReference type="Proteomes" id="UP000198896">
    <property type="component" value="Unassembled WGS sequence"/>
</dbReference>
<dbReference type="PANTHER" id="PTHR22916">
    <property type="entry name" value="GLYCOSYLTRANSFERASE"/>
    <property type="match status" value="1"/>
</dbReference>
<proteinExistence type="predicted"/>
<dbReference type="AlphaFoldDB" id="A0A1I2AAT7"/>
<feature type="non-terminal residue" evidence="5">
    <location>
        <position position="428"/>
    </location>
</feature>